<feature type="binding site" evidence="9">
    <location>
        <begin position="76"/>
        <end position="77"/>
    </location>
    <ligand>
        <name>NAD(+)</name>
        <dbReference type="ChEBI" id="CHEBI:57540"/>
    </ligand>
</feature>
<comment type="function">
    <text evidence="9">Involved in the regulation of the intracellular balance of NAD and NADP, and is a key enzyme in the biosynthesis of NADP. Catalyzes specifically the phosphorylation on 2'-hydroxyl of the adenosine moiety of NAD to yield NADP.</text>
</comment>
<dbReference type="FunFam" id="2.60.200.30:FF:000007">
    <property type="entry name" value="NAD kinase"/>
    <property type="match status" value="1"/>
</dbReference>
<dbReference type="EMBL" id="LT629779">
    <property type="protein sequence ID" value="SDT15497.1"/>
    <property type="molecule type" value="Genomic_DNA"/>
</dbReference>
<comment type="subcellular location">
    <subcellularLocation>
        <location evidence="9">Cytoplasm</location>
    </subcellularLocation>
</comment>
<evidence type="ECO:0000313" key="11">
    <source>
        <dbReference type="EMBL" id="SDT15497.1"/>
    </source>
</evidence>
<dbReference type="RefSeq" id="WP_091719405.1">
    <property type="nucleotide sequence ID" value="NZ_CAUQLD010000032.1"/>
</dbReference>
<protein>
    <recommendedName>
        <fullName evidence="9">NAD kinase</fullName>
        <ecNumber evidence="9">2.7.1.23</ecNumber>
    </recommendedName>
    <alternativeName>
        <fullName evidence="9">ATP-dependent NAD kinase</fullName>
    </alternativeName>
</protein>
<feature type="binding site" evidence="9">
    <location>
        <position position="180"/>
    </location>
    <ligand>
        <name>NAD(+)</name>
        <dbReference type="ChEBI" id="CHEBI:57540"/>
    </ligand>
</feature>
<evidence type="ECO:0000256" key="7">
    <source>
        <dbReference type="ARBA" id="ARBA00023027"/>
    </source>
</evidence>
<dbReference type="PANTHER" id="PTHR20275:SF0">
    <property type="entry name" value="NAD KINASE"/>
    <property type="match status" value="1"/>
</dbReference>
<organism evidence="11 12">
    <name type="scientific">Pseudarthrobacter equi</name>
    <dbReference type="NCBI Taxonomy" id="728066"/>
    <lineage>
        <taxon>Bacteria</taxon>
        <taxon>Bacillati</taxon>
        <taxon>Actinomycetota</taxon>
        <taxon>Actinomycetes</taxon>
        <taxon>Micrococcales</taxon>
        <taxon>Micrococcaceae</taxon>
        <taxon>Pseudarthrobacter</taxon>
    </lineage>
</organism>
<keyword evidence="7 9" id="KW-0520">NAD</keyword>
<feature type="active site" description="Proton acceptor" evidence="9">
    <location>
        <position position="76"/>
    </location>
</feature>
<keyword evidence="5 9" id="KW-0067">ATP-binding</keyword>
<dbReference type="GO" id="GO:0003951">
    <property type="term" value="F:NAD+ kinase activity"/>
    <property type="evidence" value="ECO:0007669"/>
    <property type="project" value="UniProtKB-UniRule"/>
</dbReference>
<evidence type="ECO:0000256" key="10">
    <source>
        <dbReference type="SAM" id="MobiDB-lite"/>
    </source>
</evidence>
<dbReference type="Gene3D" id="2.60.200.30">
    <property type="entry name" value="Probable inorganic polyphosphate/atp-NAD kinase, domain 2"/>
    <property type="match status" value="1"/>
</dbReference>
<dbReference type="Gene3D" id="3.40.50.10330">
    <property type="entry name" value="Probable inorganic polyphosphate/atp-NAD kinase, domain 1"/>
    <property type="match status" value="1"/>
</dbReference>
<evidence type="ECO:0000256" key="2">
    <source>
        <dbReference type="ARBA" id="ARBA00022679"/>
    </source>
</evidence>
<keyword evidence="3 9" id="KW-0547">Nucleotide-binding</keyword>
<evidence type="ECO:0000256" key="8">
    <source>
        <dbReference type="ARBA" id="ARBA00047925"/>
    </source>
</evidence>
<dbReference type="GO" id="GO:0046872">
    <property type="term" value="F:metal ion binding"/>
    <property type="evidence" value="ECO:0007669"/>
    <property type="project" value="UniProtKB-UniRule"/>
</dbReference>
<dbReference type="GO" id="GO:0019674">
    <property type="term" value="P:NAD+ metabolic process"/>
    <property type="evidence" value="ECO:0007669"/>
    <property type="project" value="InterPro"/>
</dbReference>
<comment type="cofactor">
    <cofactor evidence="9">
        <name>a divalent metal cation</name>
        <dbReference type="ChEBI" id="CHEBI:60240"/>
    </cofactor>
</comment>
<dbReference type="InterPro" id="IPR002504">
    <property type="entry name" value="NADK"/>
</dbReference>
<dbReference type="AlphaFoldDB" id="A0A1H1Y232"/>
<dbReference type="SMR" id="A0A1H1Y232"/>
<dbReference type="GO" id="GO:0005737">
    <property type="term" value="C:cytoplasm"/>
    <property type="evidence" value="ECO:0007669"/>
    <property type="project" value="UniProtKB-SubCell"/>
</dbReference>
<evidence type="ECO:0000256" key="4">
    <source>
        <dbReference type="ARBA" id="ARBA00022777"/>
    </source>
</evidence>
<dbReference type="PANTHER" id="PTHR20275">
    <property type="entry name" value="NAD KINASE"/>
    <property type="match status" value="1"/>
</dbReference>
<evidence type="ECO:0000256" key="9">
    <source>
        <dbReference type="HAMAP-Rule" id="MF_00361"/>
    </source>
</evidence>
<evidence type="ECO:0000256" key="3">
    <source>
        <dbReference type="ARBA" id="ARBA00022741"/>
    </source>
</evidence>
<keyword evidence="4 9" id="KW-0418">Kinase</keyword>
<dbReference type="NCBIfam" id="NF002892">
    <property type="entry name" value="PRK03372.1"/>
    <property type="match status" value="1"/>
</dbReference>
<evidence type="ECO:0000256" key="6">
    <source>
        <dbReference type="ARBA" id="ARBA00022857"/>
    </source>
</evidence>
<feature type="binding site" evidence="9">
    <location>
        <position position="161"/>
    </location>
    <ligand>
        <name>NAD(+)</name>
        <dbReference type="ChEBI" id="CHEBI:57540"/>
    </ligand>
</feature>
<proteinExistence type="inferred from homology"/>
<dbReference type="GO" id="GO:0005524">
    <property type="term" value="F:ATP binding"/>
    <property type="evidence" value="ECO:0007669"/>
    <property type="project" value="UniProtKB-KW"/>
</dbReference>
<evidence type="ECO:0000256" key="1">
    <source>
        <dbReference type="ARBA" id="ARBA00022490"/>
    </source>
</evidence>
<dbReference type="HAMAP" id="MF_00361">
    <property type="entry name" value="NAD_kinase"/>
    <property type="match status" value="1"/>
</dbReference>
<sequence length="341" mass="37327">MSRRVLVLAHTGREESLKAAWEACALLHASGIVPVMQDSELDDMERFFGHLAQPVEVLHDHVSLPDVELVMVLGGDGTILRAAELVREVDVPLLGVNLGHVGFLAESERADLAQTVEWIASRDYTVEERMTIDVQVWVRGQKIWHTWALNEAAIEKANRERMLEVVTEVDERPLTSFGSDGIVMATPTGSTAYAFSAGGPVVWPEVEALVIVPISAHALFAKPLVVSPRSKLAVEVLGRTEAQGVLWCDGRRSVDLPPGARVEVTKSATPVRLARTHQTPFSARLVRKFELPIHGWRGPVPKASAVHTGPIPVVRTPRPMQPLQVPQADRPDTEPDPSTAE</sequence>
<dbReference type="SUPFAM" id="SSF111331">
    <property type="entry name" value="NAD kinase/diacylglycerol kinase-like"/>
    <property type="match status" value="1"/>
</dbReference>
<dbReference type="GO" id="GO:0051287">
    <property type="term" value="F:NAD binding"/>
    <property type="evidence" value="ECO:0007669"/>
    <property type="project" value="UniProtKB-ARBA"/>
</dbReference>
<accession>A0A1H1Y232</accession>
<feature type="region of interest" description="Disordered" evidence="10">
    <location>
        <begin position="311"/>
        <end position="341"/>
    </location>
</feature>
<dbReference type="InterPro" id="IPR017437">
    <property type="entry name" value="ATP-NAD_kinase_PpnK-typ_C"/>
</dbReference>
<dbReference type="InterPro" id="IPR016064">
    <property type="entry name" value="NAD/diacylglycerol_kinase_sf"/>
</dbReference>
<dbReference type="Pfam" id="PF01513">
    <property type="entry name" value="NAD_kinase"/>
    <property type="match status" value="1"/>
</dbReference>
<feature type="binding site" evidence="9">
    <location>
        <position position="81"/>
    </location>
    <ligand>
        <name>NAD(+)</name>
        <dbReference type="ChEBI" id="CHEBI:57540"/>
    </ligand>
</feature>
<dbReference type="Proteomes" id="UP000198751">
    <property type="component" value="Chromosome I"/>
</dbReference>
<dbReference type="GO" id="GO:0006741">
    <property type="term" value="P:NADP+ biosynthetic process"/>
    <property type="evidence" value="ECO:0007669"/>
    <property type="project" value="UniProtKB-UniRule"/>
</dbReference>
<feature type="binding site" evidence="9">
    <location>
        <begin position="150"/>
        <end position="151"/>
    </location>
    <ligand>
        <name>NAD(+)</name>
        <dbReference type="ChEBI" id="CHEBI:57540"/>
    </ligand>
</feature>
<comment type="caution">
    <text evidence="9">Lacks conserved residue(s) required for the propagation of feature annotation.</text>
</comment>
<keyword evidence="12" id="KW-1185">Reference proteome</keyword>
<comment type="catalytic activity">
    <reaction evidence="8 9">
        <text>NAD(+) + ATP = ADP + NADP(+) + H(+)</text>
        <dbReference type="Rhea" id="RHEA:18629"/>
        <dbReference type="ChEBI" id="CHEBI:15378"/>
        <dbReference type="ChEBI" id="CHEBI:30616"/>
        <dbReference type="ChEBI" id="CHEBI:57540"/>
        <dbReference type="ChEBI" id="CHEBI:58349"/>
        <dbReference type="ChEBI" id="CHEBI:456216"/>
        <dbReference type="EC" id="2.7.1.23"/>
    </reaction>
</comment>
<comment type="similarity">
    <text evidence="9">Belongs to the NAD kinase family.</text>
</comment>
<dbReference type="OrthoDB" id="9774737at2"/>
<name>A0A1H1Y232_9MICC</name>
<keyword evidence="1 9" id="KW-0963">Cytoplasm</keyword>
<evidence type="ECO:0000256" key="5">
    <source>
        <dbReference type="ARBA" id="ARBA00022840"/>
    </source>
</evidence>
<feature type="binding site" evidence="9">
    <location>
        <begin position="191"/>
        <end position="196"/>
    </location>
    <ligand>
        <name>NAD(+)</name>
        <dbReference type="ChEBI" id="CHEBI:57540"/>
    </ligand>
</feature>
<evidence type="ECO:0000313" key="12">
    <source>
        <dbReference type="Proteomes" id="UP000198751"/>
    </source>
</evidence>
<gene>
    <name evidence="9" type="primary">nadK</name>
    <name evidence="11" type="ORF">SAMN04489743_1849</name>
</gene>
<dbReference type="Pfam" id="PF20143">
    <property type="entry name" value="NAD_kinase_C"/>
    <property type="match status" value="1"/>
</dbReference>
<keyword evidence="2 9" id="KW-0808">Transferase</keyword>
<dbReference type="EC" id="2.7.1.23" evidence="9"/>
<reference evidence="12" key="1">
    <citation type="submission" date="2016-10" db="EMBL/GenBank/DDBJ databases">
        <authorList>
            <person name="Varghese N."/>
            <person name="Submissions S."/>
        </authorList>
    </citation>
    <scope>NUCLEOTIDE SEQUENCE [LARGE SCALE GENOMIC DNA]</scope>
    <source>
        <strain evidence="12">IMMIB L-1606</strain>
    </source>
</reference>
<keyword evidence="6 9" id="KW-0521">NADP</keyword>
<dbReference type="InterPro" id="IPR017438">
    <property type="entry name" value="ATP-NAD_kinase_N"/>
</dbReference>